<dbReference type="GO" id="GO:0003735">
    <property type="term" value="F:structural constituent of ribosome"/>
    <property type="evidence" value="ECO:0007669"/>
    <property type="project" value="TreeGrafter"/>
</dbReference>
<evidence type="ECO:0008006" key="4">
    <source>
        <dbReference type="Google" id="ProtNLM"/>
    </source>
</evidence>
<dbReference type="EMBL" id="BPWL01000006">
    <property type="protein sequence ID" value="GJJ11308.1"/>
    <property type="molecule type" value="Genomic_DNA"/>
</dbReference>
<reference evidence="2" key="1">
    <citation type="submission" date="2021-10" db="EMBL/GenBank/DDBJ databases">
        <title>De novo Genome Assembly of Clathrus columnatus (Basidiomycota, Fungi) Using Illumina and Nanopore Sequence Data.</title>
        <authorList>
            <person name="Ogiso-Tanaka E."/>
            <person name="Itagaki H."/>
            <person name="Hosoya T."/>
            <person name="Hosaka K."/>
        </authorList>
    </citation>
    <scope>NUCLEOTIDE SEQUENCE</scope>
    <source>
        <strain evidence="2">MO-923</strain>
    </source>
</reference>
<sequence length="447" mass="49954">MCYRIESELPRLPLSRGTHNVTFKEYLHSYKNFYTRESYAPWSVSSSGIQAREADRAIISATLDGLPKWASKPTNRIKICTLACQAEMSLLLPPHQQLRLRSIQQLLLTSSHKSCLSQSFSPKKGCHVSSSSVRSYAKASSKDYDPLKPNIDEDLASIKEEEEESSTSRDAFGSWLESQGRKFQYPSFTGPKWLGGNVPFPLNPTFKPPPPLSDRVRDTIYRAYVSNPAANDLRVLSVRYGISIPRVDAILKLKSLEARWREPESGKTVQTGFQVGMESLLGVSTRGQEVSVAEELNSPLRDPVKEADETAAITAADMEAKGGRKHSLSRTYFEPVNEGEEPIVSKLITEAQNKAREKANSTLITRTSSSDLTEHVVQPDPNRPAFRFIDVGLKWFDPVDASKRQKESERRKGVKARRKTKEKRKIKEPVTSDNIGSIQLEGSVAVA</sequence>
<dbReference type="GO" id="GO:0032543">
    <property type="term" value="P:mitochondrial translation"/>
    <property type="evidence" value="ECO:0007669"/>
    <property type="project" value="TreeGrafter"/>
</dbReference>
<dbReference type="InterPro" id="IPR021036">
    <property type="entry name" value="Ribosomal_mS45"/>
</dbReference>
<feature type="compositionally biased region" description="Basic residues" evidence="1">
    <location>
        <begin position="412"/>
        <end position="424"/>
    </location>
</feature>
<feature type="compositionally biased region" description="Basic and acidic residues" evidence="1">
    <location>
        <begin position="401"/>
        <end position="411"/>
    </location>
</feature>
<evidence type="ECO:0000313" key="3">
    <source>
        <dbReference type="Proteomes" id="UP001050691"/>
    </source>
</evidence>
<gene>
    <name evidence="2" type="ORF">Clacol_005540</name>
</gene>
<organism evidence="2 3">
    <name type="scientific">Clathrus columnatus</name>
    <dbReference type="NCBI Taxonomy" id="1419009"/>
    <lineage>
        <taxon>Eukaryota</taxon>
        <taxon>Fungi</taxon>
        <taxon>Dikarya</taxon>
        <taxon>Basidiomycota</taxon>
        <taxon>Agaricomycotina</taxon>
        <taxon>Agaricomycetes</taxon>
        <taxon>Phallomycetidae</taxon>
        <taxon>Phallales</taxon>
        <taxon>Clathraceae</taxon>
        <taxon>Clathrus</taxon>
    </lineage>
</organism>
<dbReference type="GO" id="GO:0005763">
    <property type="term" value="C:mitochondrial small ribosomal subunit"/>
    <property type="evidence" value="ECO:0007669"/>
    <property type="project" value="TreeGrafter"/>
</dbReference>
<evidence type="ECO:0000313" key="2">
    <source>
        <dbReference type="EMBL" id="GJJ11308.1"/>
    </source>
</evidence>
<dbReference type="Pfam" id="PF12298">
    <property type="entry name" value="Bot1p"/>
    <property type="match status" value="1"/>
</dbReference>
<protein>
    <recommendedName>
        <fullName evidence="4">Neugrin</fullName>
    </recommendedName>
</protein>
<evidence type="ECO:0000256" key="1">
    <source>
        <dbReference type="SAM" id="MobiDB-lite"/>
    </source>
</evidence>
<keyword evidence="3" id="KW-1185">Reference proteome</keyword>
<dbReference type="Proteomes" id="UP001050691">
    <property type="component" value="Unassembled WGS sequence"/>
</dbReference>
<feature type="region of interest" description="Disordered" evidence="1">
    <location>
        <begin position="401"/>
        <end position="434"/>
    </location>
</feature>
<name>A0AAV5AF83_9AGAM</name>
<accession>A0AAV5AF83</accession>
<dbReference type="PANTHER" id="PTHR28158">
    <property type="entry name" value="37S RIBOSOMAL PROTEIN S35, MITOCHONDRIAL"/>
    <property type="match status" value="1"/>
</dbReference>
<comment type="caution">
    <text evidence="2">The sequence shown here is derived from an EMBL/GenBank/DDBJ whole genome shotgun (WGS) entry which is preliminary data.</text>
</comment>
<dbReference type="PANTHER" id="PTHR28158:SF1">
    <property type="entry name" value="SMALL RIBOSOMAL SUBUNIT PROTEIN MS45"/>
    <property type="match status" value="1"/>
</dbReference>
<dbReference type="AlphaFoldDB" id="A0AAV5AF83"/>
<proteinExistence type="predicted"/>